<proteinExistence type="predicted"/>
<evidence type="ECO:0000256" key="1">
    <source>
        <dbReference type="ARBA" id="ARBA00022729"/>
    </source>
</evidence>
<comment type="caution">
    <text evidence="5">Lacks conserved residue(s) required for the propagation of feature annotation.</text>
</comment>
<keyword evidence="6" id="KW-0175">Coiled coil</keyword>
<protein>
    <recommendedName>
        <fullName evidence="12">Apolipophorin</fullName>
    </recommendedName>
</protein>
<dbReference type="InterPro" id="IPR015819">
    <property type="entry name" value="Lipid_transp_b-sht_shell"/>
</dbReference>
<dbReference type="PROSITE" id="PS51211">
    <property type="entry name" value="VITELLOGENIN"/>
    <property type="match status" value="1"/>
</dbReference>
<dbReference type="EnsemblMetazoa" id="G2138.1">
    <property type="protein sequence ID" value="G2138.1:cds"/>
    <property type="gene ID" value="G2138"/>
</dbReference>
<evidence type="ECO:0008006" key="12">
    <source>
        <dbReference type="Google" id="ProtNLM"/>
    </source>
</evidence>
<feature type="domain" description="Vitellogenin" evidence="8">
    <location>
        <begin position="43"/>
        <end position="663"/>
    </location>
</feature>
<dbReference type="Pfam" id="PF09172">
    <property type="entry name" value="Vit_open_b-sht"/>
    <property type="match status" value="1"/>
</dbReference>
<dbReference type="PANTHER" id="PTHR23345">
    <property type="entry name" value="VITELLOGENIN-RELATED"/>
    <property type="match status" value="1"/>
</dbReference>
<dbReference type="SMART" id="SM00216">
    <property type="entry name" value="VWD"/>
    <property type="match status" value="1"/>
</dbReference>
<dbReference type="InterPro" id="IPR001747">
    <property type="entry name" value="Vitellogenin_N"/>
</dbReference>
<evidence type="ECO:0000256" key="4">
    <source>
        <dbReference type="ARBA" id="ARBA00023180"/>
    </source>
</evidence>
<feature type="coiled-coil region" evidence="6">
    <location>
        <begin position="3526"/>
        <end position="3600"/>
    </location>
</feature>
<evidence type="ECO:0000256" key="3">
    <source>
        <dbReference type="ARBA" id="ARBA00023157"/>
    </source>
</evidence>
<dbReference type="SUPFAM" id="SSF48431">
    <property type="entry name" value="Lipovitellin-phosvitin complex, superhelical domain"/>
    <property type="match status" value="1"/>
</dbReference>
<evidence type="ECO:0000256" key="2">
    <source>
        <dbReference type="ARBA" id="ARBA00022761"/>
    </source>
</evidence>
<sequence length="4442" mass="502043">MDYHIVLLLSLVAGSLAGPVQRSGLLGQTSCAKQCTDKSKFGYKIGETYRFTYEGETKTSINGGNKEQSGLKFTATALVEVLSKCELSLKIEDAVLSGSDPNYPKSLLTDTQSNEFKTALEEHPLRFSFQDGIMEELCPLPEESAWVLNIKKGILSSLQNTMDTFKTEQNLVETDVAGKCRTKYNLKQEGWRSVSIVKSKDISTCLNRHGFDTSMGYILYEVPSSLQSLPIMNSSHECEQKISTDGHMESVLCHEVHLFKPFSQGDSGAMTEVTQKLTFVSKSTGTTTRMAEVSRRDTLLFTQVHGEKAITTSKKQVQDKLKELCLTTENGIRPETPDLFAQLVMLMKKLDATSMAEIFEDVKATSYCPNNMQRTKKFYMDAIPMVGTGAAVRQITQLIMNNDVTGALTESWLVSLSFIQHPTKDMLTEIAKMMNTVHGTKILLPMSTLMHTYCQKQSCEQDSDISDILNKMTANLGNDCNGANEEKVILTLRAIGNIEQTQTMIPVLEKCFSRKNNAMGIRVAAVEAYRRMPCAADRNNLIALFRNTDEDSELRLAAYLQVMKCPTDNILQQIKETLMSEEVNQFGSFVWTHLMNLRESSSPYKETVKTMLESDDLPKKFDLDQRKFSRNYEWSHYSQELNMGGMLDSNLIWSPESFVPRSVSANLSVELFGHSVNLLEIGGRAEGLDYLLESYFGQSGYFKDGTINPDEKDCSDIKMKKLEKIDRNFDKKVQELKGAMYARVFGNEVLYNQLGQSAPKASGSSFNFLEMYQELAKGNEISYTKSNMFLDSSLIVPTIIGLPLNLTVNGTVSVDLKGRATIDLTKPHKKILIDGIIEPSGAVEFASMMSVDAYFTKSGIKMTSTLHSSTGVSTKIEIKNKQEYVFNFDVPKTKSEIVTARSELFLVFKDQEKKQVPASEDITTRKFCSGHTIVQLTGLELCGDMMYPVSKDNALGFPLSGPAHSVVLLHKRDSHKGYQLEINQIDNKKLLHFKVFYDTPGSSTERATGFELEVNKDTKILKSSLISPWKKARFTGSLVDGQKEKKLSGLATVDETQEYRFDSSVGINTKGSQTKYKPKVVISYPNAAPLRLDGSVDVVNSEQKQTLDSVVVLKGIQDDPITINVDIKNTPKAKGVTLKYTYEKKKEYSAEILAKLSDTKNKMIAYPKLYIKTPTKDLINVKGSISGKPGSNIRVVITEDKLFRTPISVKGDVKKIERGKRVFYKVRANYKGPQKTTARVRLNTDKKPKSFGCKIIGDYNFVRIFKWAKDKFEYSSKILNKGTRTLTSIEVKSDFKSSRYSTYNNLLQLKSVHRFNQVVEIKSSFDYGRTYTSKVNKQRAIVNGIAKYSFKRMVPASTIMSPLVINQLIWMLPSQAHIHTHKKIGKATLSYPGRDIEIEATGSRKTDSMGDIKLVIQHQKGAKSIVAGEFNQKSNTSVEFASNLKIYNQKPVSLNVATDISLASPKLDMTVVYDNDQYAVMASGEYQQQKYGKIMSHVQYLQRKVAVEVEGGDKEGQYIGKVDVSWDAIRNADKRVLLQSIARVNSWKDFRVISNLEYPGQKFAGELENLIKESYSYKTSGSVSWIPNQRVFAEVKLMDNRKKYRGATEASVSIQTSFQNFEEINVKVGNSYTKHEYEVQAGVTWSKGQTVSVTATSKYPPMIQDLNLDIKMTTPFEAFGNPHVILINKLSSSQKSHSASLQVEWGQKQFVHIETNGENIAYELQKREFTRNIGFSSSILNYEKVIFNITHEDNLAKFRSVAAITHNNDKYLYTITMDHKLTGWQLDSRGTFDIKGPYDTMVLIWSHKNTDRDIRSTAEINWGKKQKFTAELTGDIQTVPNHKITSRFQMNVPSSSLRRVDAVFEHENKIGFIKTLAKIIADKENIGTIDLNYGRQTSKTSVDLQITSKYMDDFRLKSSVESANMPIKSSLEIQWKPYQKITGSFTHSDILNNIESKLTLTTPFPQARSIIIDASHKLNGLDWEAKGAVEYAPMQKITIGGIYNIHTTKKARVYITSPFPTMQRFETGVNFNGNWRKFSTDFDFEINPLVKKITASSEWNYDDLNTHGSVKLNTPFPQYPYMQAEIRRQNKVTSQEISFMIEYLPTKKIEVMGSYVALPKNLQGTFTVKTPGNMPAIISYRQNGDINAFVNHAEIIYNEDQRVVLDTTFGIEPKVSGTFHMESPIKGYNTVDFQFSHEGKTWKDLRTQFLYGTNKERIEIETIFDIIGTIEAKAMIKTPFEVLKIAEASFSHDGTFPNLRTNIRGIFNNYSLESNLETSHSMRITGGKINLATTFPAVKFIELAINHEGSLDSFQTHIETTYNQKLIQADTVFSHSDDLTAFTSTLITPLQGWEKTMITFNRDGPLSNFKSTAEIKYQDKKIAASYDHSFKNGDVATTATLFTPYTNDIVFKLDQNQKKRGFTTNIEFTMGTDNEWRSRTNYKLRNNEFILDIDETLIMAGERYTGSFNIDHAGVLLAFSTKVSGKLQSHSIGTDVEFNAQSLDDISASVKIDSSFKNYTEMDIAATHKLVQGKYKTGVKASLEKKHTVAVTSEVIVQIPKTGIKVDLQTSFSGYESASASIKTDRSSDGYKGAIQIVYPNGEKITADGTFKAELPVVDANIQVTTPYKGLESVVVKAKSSKSTADFEVRYGDSQKISGSMSHIIDLPTININWAVTTSMNTVSAEFNNKKVGNRYTTTISTNINGKKSSAKSMVSVALPSIDMEVSIKDSPLKEFVDYDELPSDLTLVVRNQVGTPMISTDIYLTVDSTENARIKSRINTDDMVGDMVITFLGEKLISISHNAEDKWTRTSNAALKWNDNNHMSTASRCMINLPDIDCSVTVESTYHKDIQISVMNTVTDQLISSSASTFFGTAQRYSGEMTLSPNPSDIQFTLKLLTPLENFTASEVSFTHIEKSKTYSTKLVVSSDKISTITLEGRNRLQTIFDWDLFGKITSDFEAIKLCQLRVTSRKEGDEYIMQVENIMNPRKRTIVDLSVVLPGENQPQSKMHLSIETPFDKLKSFKYKDDGTSNKNDKLMRSSRTVLIQYNGGTYLDIDEAADILVDEDWLLDYKLTFRHPRQMEYSFNSKKENNLFTGESIINWNKADINSNFQVKGQASIVNDKDLHNQVQLEAIHATRTVGIDAILHKTSNTKRSKFIVTWDKDNSKKAGFDLHQDNNKYSTKVVTPTRSIELVNEYDDSAPKVWSENTLYWDADMDTDKKAGIRLTCSSGERNHDHKIDIKLPTFNKEYTISTSTRQTSKLFESTVEFSYSPERNRNIVMSVRLDDKSTGPQSSNYSWAIGMSQRYSNLDMTLSGHLGQSDDIDTVGANIQYLTNQKKTENLNMFMEIKKLQREIGLYMYDPKGKSMGIIGRVESTSPLLVTVGCLDEGRHSENLIVKVDENKRSVEIKAKYDSENPNSALHMKAELPTKKDLQVELYRTGNFEQVTESLINIQLKDSRILHGKINWRPEMFADAMEFTAKRMMKDATEANAALLEVGTEIADELAGKDSKFSKELMDEIQPFAEALAKEIDNFQDELKIFKQKLTEMKRDNDLYLGDMSQFFNNCTQEFIVQYEKALRSMETTYSDLKTKIIELSNDIKTYPFEKEYTKIVNELSSKFEEYKTEVHSMMMKEVDTMTASIKANIRMLQRKIKELLQKTKAIASEKLDLILQHPDIIKMQQQISERLPAMPEYSMVVKKVKSAVKNVDPMKPYNDVVTKVTSVVQSKYEELNQDKDFVKFKILITEIYEELSTGFEFLSIKKQLMDIVTQMHSDIKKFIVEDIAEMKILGLDKSRVIAFDPENGNIEVEIYMPTGMETLDRLPKIPVTKFRNVMKDFAGKVQTVIPDSDFNLWDIYYRVRPASLHPIDWIPPFKGYAYVAGNRHFITFDGKKFDFSGDCSFVLTRDLVDNNFTVIMNYKPNENIMDNLLVLAEGKTIEIFPDFTVKIDGKPHEFPYMSHKLSLERVGNWIKLDTGRGLIITGDLPSNVFTIEVSGWYFGKLAGILGTYNNEQYDELTTGDNKIVKNEDSFYNSWEVSKKCRPNGNNAVDIIQDESDVKYIKCAKVLKSTDSVHRPCFRQVNPDKAFEMCLNRDDMCAASRFYLHQCRQQGVYLPPPKECVQCVAPNAESFVAGETIRISPRSDDYQPISSAETIFIVEEKPCNKETTKHLGSLVYEVEQELTKAGISNNKYGLIGFNKKGSHSHTMDGQLLNDATNFVKGVESLTFTSYKTDTLDAILQAANYPFRAGVVKNIILLQCGGCSDLKTIQYQQVRHTLQARNIQFHILRDQEFMPGNKIPKQKILGMDRTRKYVLQNSNDKSLENMGYSVDTCSHLALLSNGSIFDSSSLSLKKVRHQKMAIDTISNRIAKSSLPSQCQVCTCEADETGAAKSVCRSCYSEMTDYISLWWNTFRHPMTIEQEINKQFQEFLNAKKNWAVLTA</sequence>
<organism evidence="10 11">
    <name type="scientific">Magallana gigas</name>
    <name type="common">Pacific oyster</name>
    <name type="synonym">Crassostrea gigas</name>
    <dbReference type="NCBI Taxonomy" id="29159"/>
    <lineage>
        <taxon>Eukaryota</taxon>
        <taxon>Metazoa</taxon>
        <taxon>Spiralia</taxon>
        <taxon>Lophotrochozoa</taxon>
        <taxon>Mollusca</taxon>
        <taxon>Bivalvia</taxon>
        <taxon>Autobranchia</taxon>
        <taxon>Pteriomorphia</taxon>
        <taxon>Ostreida</taxon>
        <taxon>Ostreoidea</taxon>
        <taxon>Ostreidae</taxon>
        <taxon>Magallana</taxon>
    </lineage>
</organism>
<dbReference type="Pfam" id="PF01347">
    <property type="entry name" value="Vitellogenin_N"/>
    <property type="match status" value="1"/>
</dbReference>
<dbReference type="Pfam" id="PF00094">
    <property type="entry name" value="VWD"/>
    <property type="match status" value="1"/>
</dbReference>
<evidence type="ECO:0000256" key="6">
    <source>
        <dbReference type="SAM" id="Coils"/>
    </source>
</evidence>
<dbReference type="Gene3D" id="1.25.10.20">
    <property type="entry name" value="Vitellinogen, superhelical"/>
    <property type="match status" value="1"/>
</dbReference>
<evidence type="ECO:0000256" key="5">
    <source>
        <dbReference type="PROSITE-ProRule" id="PRU00557"/>
    </source>
</evidence>
<dbReference type="Proteomes" id="UP000005408">
    <property type="component" value="Unassembled WGS sequence"/>
</dbReference>
<keyword evidence="1 7" id="KW-0732">Signal</keyword>
<dbReference type="SMART" id="SM01169">
    <property type="entry name" value="DUF1943"/>
    <property type="match status" value="1"/>
</dbReference>
<keyword evidence="3" id="KW-1015">Disulfide bond</keyword>
<evidence type="ECO:0000256" key="7">
    <source>
        <dbReference type="SAM" id="SignalP"/>
    </source>
</evidence>
<feature type="domain" description="VWFD" evidence="9">
    <location>
        <begin position="3877"/>
        <end position="4043"/>
    </location>
</feature>
<name>A0A8W8JX25_MAGGI</name>
<feature type="signal peptide" evidence="7">
    <location>
        <begin position="1"/>
        <end position="17"/>
    </location>
</feature>
<evidence type="ECO:0000259" key="9">
    <source>
        <dbReference type="PROSITE" id="PS51233"/>
    </source>
</evidence>
<evidence type="ECO:0000259" key="8">
    <source>
        <dbReference type="PROSITE" id="PS51211"/>
    </source>
</evidence>
<dbReference type="InterPro" id="IPR050733">
    <property type="entry name" value="Vitellogenin/Apolipophorin"/>
</dbReference>
<evidence type="ECO:0000313" key="10">
    <source>
        <dbReference type="EnsemblMetazoa" id="G2138.1:cds"/>
    </source>
</evidence>
<dbReference type="Gene3D" id="2.30.230.10">
    <property type="entry name" value="Lipovitellin, beta-sheet shell regions, chain A"/>
    <property type="match status" value="1"/>
</dbReference>
<keyword evidence="4" id="KW-0325">Glycoprotein</keyword>
<accession>A0A8W8JX25</accession>
<dbReference type="SMART" id="SM00638">
    <property type="entry name" value="LPD_N"/>
    <property type="match status" value="1"/>
</dbReference>
<dbReference type="GO" id="GO:0005319">
    <property type="term" value="F:lipid transporter activity"/>
    <property type="evidence" value="ECO:0007669"/>
    <property type="project" value="InterPro"/>
</dbReference>
<dbReference type="InterPro" id="IPR015816">
    <property type="entry name" value="Vitellinogen_b-sht_N"/>
</dbReference>
<keyword evidence="11" id="KW-1185">Reference proteome</keyword>
<keyword evidence="2" id="KW-0758">Storage protein</keyword>
<dbReference type="InterPro" id="IPR011030">
    <property type="entry name" value="Lipovitellin_superhlx_dom"/>
</dbReference>
<dbReference type="InterPro" id="IPR001846">
    <property type="entry name" value="VWF_type-D"/>
</dbReference>
<dbReference type="Gene3D" id="2.20.50.20">
    <property type="entry name" value="Lipovitellin. Chain A, domain 3"/>
    <property type="match status" value="1"/>
</dbReference>
<feature type="coiled-coil region" evidence="6">
    <location>
        <begin position="3640"/>
        <end position="3667"/>
    </location>
</feature>
<dbReference type="Gene3D" id="2.20.80.10">
    <property type="entry name" value="Lipovitellin-phosvitin complex, chain A, domain 4"/>
    <property type="match status" value="1"/>
</dbReference>
<feature type="chain" id="PRO_5036494857" description="Apolipophorin" evidence="7">
    <location>
        <begin position="18"/>
        <end position="4442"/>
    </location>
</feature>
<reference evidence="10" key="1">
    <citation type="submission" date="2022-08" db="UniProtKB">
        <authorList>
            <consortium name="EnsemblMetazoa"/>
        </authorList>
    </citation>
    <scope>IDENTIFICATION</scope>
    <source>
        <strain evidence="10">05x7-T-G4-1.051#20</strain>
    </source>
</reference>
<dbReference type="GO" id="GO:0045735">
    <property type="term" value="F:nutrient reservoir activity"/>
    <property type="evidence" value="ECO:0007669"/>
    <property type="project" value="UniProtKB-KW"/>
</dbReference>
<dbReference type="PROSITE" id="PS51233">
    <property type="entry name" value="VWFD"/>
    <property type="match status" value="1"/>
</dbReference>
<evidence type="ECO:0000313" key="11">
    <source>
        <dbReference type="Proteomes" id="UP000005408"/>
    </source>
</evidence>
<dbReference type="SUPFAM" id="SSF56968">
    <property type="entry name" value="Lipovitellin-phosvitin complex, beta-sheet shell regions"/>
    <property type="match status" value="2"/>
</dbReference>
<dbReference type="PANTHER" id="PTHR23345:SF15">
    <property type="entry name" value="VITELLOGENIN 1-RELATED"/>
    <property type="match status" value="1"/>
</dbReference>
<dbReference type="InterPro" id="IPR015817">
    <property type="entry name" value="Vitellinogen_open_b-sht_sub1"/>
</dbReference>
<dbReference type="InterPro" id="IPR015255">
    <property type="entry name" value="Vitellinogen_open_b-sht"/>
</dbReference>